<accession>A0A6L3V2C7</accession>
<feature type="transmembrane region" description="Helical" evidence="1">
    <location>
        <begin position="57"/>
        <end position="81"/>
    </location>
</feature>
<gene>
    <name evidence="2" type="ORF">F7731_16510</name>
</gene>
<dbReference type="Proteomes" id="UP000481030">
    <property type="component" value="Unassembled WGS sequence"/>
</dbReference>
<evidence type="ECO:0000313" key="3">
    <source>
        <dbReference type="Proteomes" id="UP000481030"/>
    </source>
</evidence>
<dbReference type="RefSeq" id="WP_151535901.1">
    <property type="nucleotide sequence ID" value="NZ_WBOS01000008.1"/>
</dbReference>
<keyword evidence="1" id="KW-0472">Membrane</keyword>
<dbReference type="Pfam" id="PF12730">
    <property type="entry name" value="ABC2_membrane_4"/>
    <property type="match status" value="1"/>
</dbReference>
<reference evidence="2 3" key="1">
    <citation type="journal article" date="2016" name="Antonie Van Leeuwenhoek">
        <title>Bacillus depressus sp. nov., isolated from soil of a sunflower field.</title>
        <authorList>
            <person name="Wei X."/>
            <person name="Xin D."/>
            <person name="Xin Y."/>
            <person name="Zhang H."/>
            <person name="Wang T."/>
            <person name="Zhang J."/>
        </authorList>
    </citation>
    <scope>NUCLEOTIDE SEQUENCE [LARGE SCALE GENOMIC DNA]</scope>
    <source>
        <strain evidence="2 3">BZ1</strain>
    </source>
</reference>
<keyword evidence="1" id="KW-1133">Transmembrane helix</keyword>
<protein>
    <submittedName>
        <fullName evidence="2">ABC transporter permease subunit</fullName>
    </submittedName>
</protein>
<keyword evidence="3" id="KW-1185">Reference proteome</keyword>
<proteinExistence type="predicted"/>
<name>A0A6L3V2C7_9BACI</name>
<dbReference type="CDD" id="cd21809">
    <property type="entry name" value="ABC-2_lan_permease-like"/>
    <property type="match status" value="1"/>
</dbReference>
<dbReference type="AlphaFoldDB" id="A0A6L3V2C7"/>
<feature type="transmembrane region" description="Helical" evidence="1">
    <location>
        <begin position="171"/>
        <end position="188"/>
    </location>
</feature>
<dbReference type="EMBL" id="WBOS01000008">
    <property type="protein sequence ID" value="KAB2333140.1"/>
    <property type="molecule type" value="Genomic_DNA"/>
</dbReference>
<feature type="transmembrane region" description="Helical" evidence="1">
    <location>
        <begin position="137"/>
        <end position="159"/>
    </location>
</feature>
<keyword evidence="1" id="KW-0812">Transmembrane</keyword>
<organism evidence="2 3">
    <name type="scientific">Cytobacillus depressus</name>
    <dbReference type="NCBI Taxonomy" id="1602942"/>
    <lineage>
        <taxon>Bacteria</taxon>
        <taxon>Bacillati</taxon>
        <taxon>Bacillota</taxon>
        <taxon>Bacilli</taxon>
        <taxon>Bacillales</taxon>
        <taxon>Bacillaceae</taxon>
        <taxon>Cytobacillus</taxon>
    </lineage>
</organism>
<feature type="transmembrane region" description="Helical" evidence="1">
    <location>
        <begin position="102"/>
        <end position="131"/>
    </location>
</feature>
<sequence>MVKNLMSDFIKMKRKMIWFLIFLGPFGVVALEAVNYGLRYDYLTKIYEADLWGGLIGQASFLAIPALMLGLTIISSMIAGIEHQTNAWKQLLALPISRLRAFTGKFMITAILLFLSSTLLFVGIIILGIGLKFGTDMPILSLLKMAYFTYFAAMPFMAFQLWLSVTIKNQAIPLTIGILSTIVTLGYFDFPDWFPWNWLYLNESWNSPLYSALAGLGLGLIIYLLGTIDFGRKDVQ</sequence>
<dbReference type="OrthoDB" id="3190532at2"/>
<evidence type="ECO:0000313" key="2">
    <source>
        <dbReference type="EMBL" id="KAB2333140.1"/>
    </source>
</evidence>
<comment type="caution">
    <text evidence="2">The sequence shown here is derived from an EMBL/GenBank/DDBJ whole genome shotgun (WGS) entry which is preliminary data.</text>
</comment>
<evidence type="ECO:0000256" key="1">
    <source>
        <dbReference type="SAM" id="Phobius"/>
    </source>
</evidence>
<feature type="transmembrane region" description="Helical" evidence="1">
    <location>
        <begin position="208"/>
        <end position="226"/>
    </location>
</feature>